<dbReference type="OrthoDB" id="3521991at2"/>
<dbReference type="Proteomes" id="UP000190797">
    <property type="component" value="Chromosome"/>
</dbReference>
<evidence type="ECO:0000313" key="2">
    <source>
        <dbReference type="EMBL" id="AQZ63450.1"/>
    </source>
</evidence>
<dbReference type="STRING" id="1909395.BKM31_20055"/>
<dbReference type="AlphaFoldDB" id="A0A1U9ZZV4"/>
<evidence type="ECO:0000313" key="3">
    <source>
        <dbReference type="Proteomes" id="UP000190797"/>
    </source>
</evidence>
<feature type="chain" id="PRO_5039142523" description="WD40 repeat domain-containing protein" evidence="1">
    <location>
        <begin position="23"/>
        <end position="301"/>
    </location>
</feature>
<organism evidence="2 3">
    <name type="scientific">[Actinomadura] parvosata subsp. kistnae</name>
    <dbReference type="NCBI Taxonomy" id="1909395"/>
    <lineage>
        <taxon>Bacteria</taxon>
        <taxon>Bacillati</taxon>
        <taxon>Actinomycetota</taxon>
        <taxon>Actinomycetes</taxon>
        <taxon>Streptosporangiales</taxon>
        <taxon>Streptosporangiaceae</taxon>
        <taxon>Nonomuraea</taxon>
    </lineage>
</organism>
<keyword evidence="3" id="KW-1185">Reference proteome</keyword>
<reference evidence="3" key="1">
    <citation type="journal article" date="2017" name="Med. Chem. Commun.">
        <title>Nonomuraea sp. ATCC 55076 harbours the largest actinomycete chromosome to date and the kistamicin biosynthetic gene cluster.</title>
        <authorList>
            <person name="Nazari B."/>
            <person name="Forneris C.C."/>
            <person name="Gibson M.I."/>
            <person name="Moon K."/>
            <person name="Schramma K.R."/>
            <person name="Seyedsayamdost M.R."/>
        </authorList>
    </citation>
    <scope>NUCLEOTIDE SEQUENCE [LARGE SCALE GENOMIC DNA]</scope>
    <source>
        <strain evidence="3">ATCC 55076</strain>
    </source>
</reference>
<dbReference type="SUPFAM" id="SSF50969">
    <property type="entry name" value="YVTN repeat-like/Quinoprotein amine dehydrogenase"/>
    <property type="match status" value="1"/>
</dbReference>
<accession>A0A1U9ZZV4</accession>
<name>A0A1U9ZZV4_9ACTN</name>
<dbReference type="InterPro" id="IPR015943">
    <property type="entry name" value="WD40/YVTN_repeat-like_dom_sf"/>
</dbReference>
<evidence type="ECO:0000256" key="1">
    <source>
        <dbReference type="SAM" id="SignalP"/>
    </source>
</evidence>
<dbReference type="RefSeq" id="WP_080039630.1">
    <property type="nucleotide sequence ID" value="NZ_CP017717.1"/>
</dbReference>
<dbReference type="KEGG" id="noa:BKM31_20055"/>
<protein>
    <recommendedName>
        <fullName evidence="4">WD40 repeat domain-containing protein</fullName>
    </recommendedName>
</protein>
<feature type="signal peptide" evidence="1">
    <location>
        <begin position="1"/>
        <end position="22"/>
    </location>
</feature>
<dbReference type="EMBL" id="CP017717">
    <property type="protein sequence ID" value="AQZ63450.1"/>
    <property type="molecule type" value="Genomic_DNA"/>
</dbReference>
<dbReference type="InterPro" id="IPR011044">
    <property type="entry name" value="Quino_amine_DH_bsu"/>
</dbReference>
<sequence length="301" mass="33112">MRLLLRTALLLALVASPPLAVAHPADAFSAKKVFVRYVVDRCPMEEGEPCTVWRLRLSDGRMVRLPDAVAPVATPHGSQVAYYRRSDGALVVHDVTTGKVRAVPGRWSPAASPLKYLSPAGRFAVIGASYQVVDTSTRQVHTLPFTPDRAISFSPDNAYLIARRPPVAGRPEVAEVFSTTTWTVVRRGSKFGALRMGGAVVAYIDAETAGKPAYVRFWDLTTDKPAGTPVTIPANEFPQGLFWDRADHLDVVSYLPRKFHHGMIVRGSGYRWRRATDHLRILDTVIPKERRTSAVKGSVTS</sequence>
<gene>
    <name evidence="2" type="ORF">BKM31_20055</name>
</gene>
<dbReference type="Gene3D" id="2.130.10.10">
    <property type="entry name" value="YVTN repeat-like/Quinoprotein amine dehydrogenase"/>
    <property type="match status" value="1"/>
</dbReference>
<keyword evidence="1" id="KW-0732">Signal</keyword>
<proteinExistence type="predicted"/>
<evidence type="ECO:0008006" key="4">
    <source>
        <dbReference type="Google" id="ProtNLM"/>
    </source>
</evidence>